<dbReference type="GO" id="GO:0004540">
    <property type="term" value="F:RNA nuclease activity"/>
    <property type="evidence" value="ECO:0007669"/>
    <property type="project" value="InterPro"/>
</dbReference>
<sequence>MSNQEKVMVYVDGFNLYFGIVSKYPNTKWLNIWQLAQNILKPHQSLIGVKYFTSLVSNNPQKEKRQRDFLSAIQTTPVQIIYGHYQSTPTSCKKCGHSWNDNEEKMTDVNIAVNMITDAIEDKYDTAILISGDSDLVPAINSIHKYFPQKRVVVLFPPDRHNISVKNSAKGSYILGRKKLVASQFPQVVTTSLGYQITKPKSW</sequence>
<name>I6Z5T4_MELRP</name>
<dbReference type="PATRIC" id="fig|1191523.3.peg.1366"/>
<protein>
    <recommendedName>
        <fullName evidence="1">NYN domain-containing protein</fullName>
    </recommendedName>
</protein>
<dbReference type="HOGENOM" id="CLU_076076_0_1_10"/>
<organism evidence="2 3">
    <name type="scientific">Melioribacter roseus (strain DSM 23840 / JCM 17771 / VKM B-2668 / P3M-2)</name>
    <dbReference type="NCBI Taxonomy" id="1191523"/>
    <lineage>
        <taxon>Bacteria</taxon>
        <taxon>Pseudomonadati</taxon>
        <taxon>Ignavibacteriota</taxon>
        <taxon>Ignavibacteria</taxon>
        <taxon>Ignavibacteriales</taxon>
        <taxon>Melioribacteraceae</taxon>
        <taxon>Melioribacter</taxon>
    </lineage>
</organism>
<dbReference type="RefSeq" id="WP_014855960.1">
    <property type="nucleotide sequence ID" value="NC_018178.1"/>
</dbReference>
<keyword evidence="3" id="KW-1185">Reference proteome</keyword>
<feature type="domain" description="NYN" evidence="1">
    <location>
        <begin position="6"/>
        <end position="170"/>
    </location>
</feature>
<dbReference type="PANTHER" id="PTHR35458">
    <property type="entry name" value="SLR0755 PROTEIN"/>
    <property type="match status" value="1"/>
</dbReference>
<dbReference type="CDD" id="cd18722">
    <property type="entry name" value="PIN_NicB-like"/>
    <property type="match status" value="1"/>
</dbReference>
<proteinExistence type="predicted"/>
<dbReference type="InterPro" id="IPR021139">
    <property type="entry name" value="NYN"/>
</dbReference>
<dbReference type="InterPro" id="IPR047140">
    <property type="entry name" value="LabA"/>
</dbReference>
<dbReference type="STRING" id="1191523.MROS_1288"/>
<evidence type="ECO:0000259" key="1">
    <source>
        <dbReference type="Pfam" id="PF01936"/>
    </source>
</evidence>
<gene>
    <name evidence="2" type="ordered locus">MROS_1288</name>
</gene>
<dbReference type="Proteomes" id="UP000009011">
    <property type="component" value="Chromosome"/>
</dbReference>
<accession>I6Z5T4</accession>
<dbReference type="EMBL" id="CP003557">
    <property type="protein sequence ID" value="AFN74525.1"/>
    <property type="molecule type" value="Genomic_DNA"/>
</dbReference>
<dbReference type="KEGG" id="mro:MROS_1288"/>
<evidence type="ECO:0000313" key="3">
    <source>
        <dbReference type="Proteomes" id="UP000009011"/>
    </source>
</evidence>
<dbReference type="eggNOG" id="COG1432">
    <property type="taxonomic scope" value="Bacteria"/>
</dbReference>
<reference evidence="2 3" key="1">
    <citation type="journal article" date="2013" name="PLoS ONE">
        <title>Genomic analysis of Melioribacter roseus, facultatively anaerobic organotrophic bacterium representing a novel deep lineage within Bacteriodetes/Chlorobi group.</title>
        <authorList>
            <person name="Kadnikov V.V."/>
            <person name="Mardanov A.V."/>
            <person name="Podosokorskaya O.A."/>
            <person name="Gavrilov S.N."/>
            <person name="Kublanov I.V."/>
            <person name="Beletsky A.V."/>
            <person name="Bonch-Osmolovskaya E.A."/>
            <person name="Ravin N.V."/>
        </authorList>
    </citation>
    <scope>NUCLEOTIDE SEQUENCE [LARGE SCALE GENOMIC DNA]</scope>
    <source>
        <strain evidence="3">JCM 17771 / P3M-2</strain>
    </source>
</reference>
<evidence type="ECO:0000313" key="2">
    <source>
        <dbReference type="EMBL" id="AFN74525.1"/>
    </source>
</evidence>
<dbReference type="AlphaFoldDB" id="I6Z5T4"/>
<dbReference type="OrthoDB" id="9809421at2"/>
<dbReference type="Pfam" id="PF01936">
    <property type="entry name" value="NYN"/>
    <property type="match status" value="1"/>
</dbReference>
<dbReference type="Gene3D" id="3.40.50.1010">
    <property type="entry name" value="5'-nuclease"/>
    <property type="match status" value="1"/>
</dbReference>
<dbReference type="PANTHER" id="PTHR35458:SF8">
    <property type="entry name" value="SLR0650 PROTEIN"/>
    <property type="match status" value="1"/>
</dbReference>